<evidence type="ECO:0000313" key="3">
    <source>
        <dbReference type="Proteomes" id="UP001152622"/>
    </source>
</evidence>
<dbReference type="AlphaFoldDB" id="A0A9Q1EPE3"/>
<evidence type="ECO:0000313" key="2">
    <source>
        <dbReference type="EMBL" id="KAJ8342548.1"/>
    </source>
</evidence>
<dbReference type="Proteomes" id="UP001152622">
    <property type="component" value="Chromosome 14"/>
</dbReference>
<feature type="region of interest" description="Disordered" evidence="1">
    <location>
        <begin position="42"/>
        <end position="77"/>
    </location>
</feature>
<accession>A0A9Q1EPE3</accession>
<organism evidence="2 3">
    <name type="scientific">Synaphobranchus kaupii</name>
    <name type="common">Kaup's arrowtooth eel</name>
    <dbReference type="NCBI Taxonomy" id="118154"/>
    <lineage>
        <taxon>Eukaryota</taxon>
        <taxon>Metazoa</taxon>
        <taxon>Chordata</taxon>
        <taxon>Craniata</taxon>
        <taxon>Vertebrata</taxon>
        <taxon>Euteleostomi</taxon>
        <taxon>Actinopterygii</taxon>
        <taxon>Neopterygii</taxon>
        <taxon>Teleostei</taxon>
        <taxon>Anguilliformes</taxon>
        <taxon>Synaphobranchidae</taxon>
        <taxon>Synaphobranchus</taxon>
    </lineage>
</organism>
<keyword evidence="3" id="KW-1185">Reference proteome</keyword>
<dbReference type="EMBL" id="JAINUF010000014">
    <property type="protein sequence ID" value="KAJ8342548.1"/>
    <property type="molecule type" value="Genomic_DNA"/>
</dbReference>
<sequence length="77" mass="8464">MQAEILRLSLDDGLERLILMVAPRNSSDVWRTVPGRSLVIRDAPGRRQASRSGSLTRTPPAMKAGFAEQEEGSLSKE</sequence>
<protein>
    <submittedName>
        <fullName evidence="2">Uncharacterized protein</fullName>
    </submittedName>
</protein>
<evidence type="ECO:0000256" key="1">
    <source>
        <dbReference type="SAM" id="MobiDB-lite"/>
    </source>
</evidence>
<comment type="caution">
    <text evidence="2">The sequence shown here is derived from an EMBL/GenBank/DDBJ whole genome shotgun (WGS) entry which is preliminary data.</text>
</comment>
<name>A0A9Q1EPE3_SYNKA</name>
<proteinExistence type="predicted"/>
<gene>
    <name evidence="2" type="ORF">SKAU_G00324760</name>
</gene>
<reference evidence="2" key="1">
    <citation type="journal article" date="2023" name="Science">
        <title>Genome structures resolve the early diversification of teleost fishes.</title>
        <authorList>
            <person name="Parey E."/>
            <person name="Louis A."/>
            <person name="Montfort J."/>
            <person name="Bouchez O."/>
            <person name="Roques C."/>
            <person name="Iampietro C."/>
            <person name="Lluch J."/>
            <person name="Castinel A."/>
            <person name="Donnadieu C."/>
            <person name="Desvignes T."/>
            <person name="Floi Bucao C."/>
            <person name="Jouanno E."/>
            <person name="Wen M."/>
            <person name="Mejri S."/>
            <person name="Dirks R."/>
            <person name="Jansen H."/>
            <person name="Henkel C."/>
            <person name="Chen W.J."/>
            <person name="Zahm M."/>
            <person name="Cabau C."/>
            <person name="Klopp C."/>
            <person name="Thompson A.W."/>
            <person name="Robinson-Rechavi M."/>
            <person name="Braasch I."/>
            <person name="Lecointre G."/>
            <person name="Bobe J."/>
            <person name="Postlethwait J.H."/>
            <person name="Berthelot C."/>
            <person name="Roest Crollius H."/>
            <person name="Guiguen Y."/>
        </authorList>
    </citation>
    <scope>NUCLEOTIDE SEQUENCE</scope>
    <source>
        <strain evidence="2">WJC10195</strain>
    </source>
</reference>